<dbReference type="GO" id="GO:0016757">
    <property type="term" value="F:glycosyltransferase activity"/>
    <property type="evidence" value="ECO:0007669"/>
    <property type="project" value="UniProtKB-KW"/>
</dbReference>
<dbReference type="eggNOG" id="COG1216">
    <property type="taxonomic scope" value="Bacteria"/>
</dbReference>
<organism evidence="12 13">
    <name type="scientific">Gordonia soli NBRC 108243</name>
    <dbReference type="NCBI Taxonomy" id="1223545"/>
    <lineage>
        <taxon>Bacteria</taxon>
        <taxon>Bacillati</taxon>
        <taxon>Actinomycetota</taxon>
        <taxon>Actinomycetes</taxon>
        <taxon>Mycobacteriales</taxon>
        <taxon>Gordoniaceae</taxon>
        <taxon>Gordonia</taxon>
    </lineage>
</organism>
<comment type="pathway">
    <text evidence="7">Carotenoid biosynthesis; staphyloxanthin biosynthesis; staphyloxanthin from farnesyl diphosphate: step 4/5.</text>
</comment>
<feature type="transmembrane region" description="Helical" evidence="10">
    <location>
        <begin position="238"/>
        <end position="258"/>
    </location>
</feature>
<dbReference type="AlphaFoldDB" id="M0QNA5"/>
<dbReference type="InterPro" id="IPR001173">
    <property type="entry name" value="Glyco_trans_2-like"/>
</dbReference>
<name>M0QNA5_9ACTN</name>
<sequence length="288" mass="31260">MTGLSVVIPAYDEGEVIGGCLERLTAQSEYLHEVIVVDNNSRDDTVAVVETFASRLPGLRVITEAQQGLVYARNAGMDAATGGLIARIDADTHVGERWAQTVVDFFAADHDGRWSALCGRGEAYGVPMSGRWERLKVRLHPLGRRRSPTAVTEVPVLYGSNMILRSSTWQAIRGRAALRRDVFEDVDMGLCVQDVGGRNAFLGDLTVGVSPRRMHTGMRGFVTYMSALPRTFLLHRRIGLAIGAAAVYLPAIIVVHAARLAVMRVYDAETGGFRASGSARPAADRVLP</sequence>
<dbReference type="PANTHER" id="PTHR43646:SF2">
    <property type="entry name" value="GLYCOSYLTRANSFERASE 2-LIKE DOMAIN-CONTAINING PROTEIN"/>
    <property type="match status" value="1"/>
</dbReference>
<keyword evidence="13" id="KW-1185">Reference proteome</keyword>
<dbReference type="Pfam" id="PF00535">
    <property type="entry name" value="Glycos_transf_2"/>
    <property type="match status" value="1"/>
</dbReference>
<keyword evidence="10" id="KW-1133">Transmembrane helix</keyword>
<comment type="similarity">
    <text evidence="8">Belongs to the glycosyltransferase 2 family. CrtQ subfamily.</text>
</comment>
<evidence type="ECO:0000256" key="4">
    <source>
        <dbReference type="ARBA" id="ARBA00022679"/>
    </source>
</evidence>
<evidence type="ECO:0000256" key="6">
    <source>
        <dbReference type="ARBA" id="ARBA00037281"/>
    </source>
</evidence>
<dbReference type="CDD" id="cd00761">
    <property type="entry name" value="Glyco_tranf_GTA_type"/>
    <property type="match status" value="1"/>
</dbReference>
<dbReference type="STRING" id="1223545.GS4_28_00190"/>
<evidence type="ECO:0000256" key="2">
    <source>
        <dbReference type="ARBA" id="ARBA00022475"/>
    </source>
</evidence>
<comment type="function">
    <text evidence="6">Catalyzes the glycosylation of 4,4'-diaponeurosporenoate, i.e. the esterification of glucose at the C1'' position with the carboxyl group of 4,4'-diaponeurosporenic acid, to form glycosyl-4,4'-diaponeurosporenoate. This is a step in the biosynthesis of staphyloxanthin, an orange pigment present in most staphylococci strains.</text>
</comment>
<dbReference type="RefSeq" id="WP_007623164.1">
    <property type="nucleotide sequence ID" value="NZ_BANX01000028.1"/>
</dbReference>
<comment type="caution">
    <text evidence="12">The sequence shown here is derived from an EMBL/GenBank/DDBJ whole genome shotgun (WGS) entry which is preliminary data.</text>
</comment>
<dbReference type="GO" id="GO:0005886">
    <property type="term" value="C:plasma membrane"/>
    <property type="evidence" value="ECO:0007669"/>
    <property type="project" value="UniProtKB-SubCell"/>
</dbReference>
<gene>
    <name evidence="12" type="ORF">GS4_28_00190</name>
</gene>
<dbReference type="Gene3D" id="3.90.550.10">
    <property type="entry name" value="Spore Coat Polysaccharide Biosynthesis Protein SpsA, Chain A"/>
    <property type="match status" value="1"/>
</dbReference>
<dbReference type="EMBL" id="BANX01000028">
    <property type="protein sequence ID" value="GAC69771.1"/>
    <property type="molecule type" value="Genomic_DNA"/>
</dbReference>
<keyword evidence="5 10" id="KW-0472">Membrane</keyword>
<proteinExistence type="inferred from homology"/>
<keyword evidence="4 12" id="KW-0808">Transferase</keyword>
<dbReference type="InterPro" id="IPR029044">
    <property type="entry name" value="Nucleotide-diphossugar_trans"/>
</dbReference>
<dbReference type="Proteomes" id="UP000011666">
    <property type="component" value="Unassembled WGS sequence"/>
</dbReference>
<keyword evidence="10" id="KW-0812">Transmembrane</keyword>
<evidence type="ECO:0000313" key="12">
    <source>
        <dbReference type="EMBL" id="GAC69771.1"/>
    </source>
</evidence>
<evidence type="ECO:0000256" key="7">
    <source>
        <dbReference type="ARBA" id="ARBA00037904"/>
    </source>
</evidence>
<evidence type="ECO:0000256" key="9">
    <source>
        <dbReference type="ARBA" id="ARBA00040345"/>
    </source>
</evidence>
<evidence type="ECO:0000256" key="8">
    <source>
        <dbReference type="ARBA" id="ARBA00038120"/>
    </source>
</evidence>
<evidence type="ECO:0000259" key="11">
    <source>
        <dbReference type="Pfam" id="PF00535"/>
    </source>
</evidence>
<evidence type="ECO:0000256" key="3">
    <source>
        <dbReference type="ARBA" id="ARBA00022676"/>
    </source>
</evidence>
<keyword evidence="3" id="KW-0328">Glycosyltransferase</keyword>
<feature type="domain" description="Glycosyltransferase 2-like" evidence="11">
    <location>
        <begin position="5"/>
        <end position="165"/>
    </location>
</feature>
<dbReference type="PANTHER" id="PTHR43646">
    <property type="entry name" value="GLYCOSYLTRANSFERASE"/>
    <property type="match status" value="1"/>
</dbReference>
<protein>
    <recommendedName>
        <fullName evidence="9">4,4'-diaponeurosporenoate glycosyltransferase</fullName>
    </recommendedName>
</protein>
<dbReference type="SUPFAM" id="SSF53448">
    <property type="entry name" value="Nucleotide-diphospho-sugar transferases"/>
    <property type="match status" value="1"/>
</dbReference>
<reference evidence="12 13" key="1">
    <citation type="submission" date="2013-01" db="EMBL/GenBank/DDBJ databases">
        <title>Whole genome shotgun sequence of Gordonia soli NBRC 108243.</title>
        <authorList>
            <person name="Isaki-Nakamura S."/>
            <person name="Hosoyama A."/>
            <person name="Tsuchikane K."/>
            <person name="Ando Y."/>
            <person name="Baba S."/>
            <person name="Ohji S."/>
            <person name="Hamada M."/>
            <person name="Tamura T."/>
            <person name="Yamazoe A."/>
            <person name="Yamazaki S."/>
            <person name="Fujita N."/>
        </authorList>
    </citation>
    <scope>NUCLEOTIDE SEQUENCE [LARGE SCALE GENOMIC DNA]</scope>
    <source>
        <strain evidence="12 13">NBRC 108243</strain>
    </source>
</reference>
<evidence type="ECO:0000313" key="13">
    <source>
        <dbReference type="Proteomes" id="UP000011666"/>
    </source>
</evidence>
<accession>M0QNA5</accession>
<comment type="subcellular location">
    <subcellularLocation>
        <location evidence="1">Cell membrane</location>
    </subcellularLocation>
</comment>
<evidence type="ECO:0000256" key="1">
    <source>
        <dbReference type="ARBA" id="ARBA00004236"/>
    </source>
</evidence>
<keyword evidence="2" id="KW-1003">Cell membrane</keyword>
<evidence type="ECO:0000256" key="10">
    <source>
        <dbReference type="SAM" id="Phobius"/>
    </source>
</evidence>
<evidence type="ECO:0000256" key="5">
    <source>
        <dbReference type="ARBA" id="ARBA00023136"/>
    </source>
</evidence>